<evidence type="ECO:0000313" key="3">
    <source>
        <dbReference type="Proteomes" id="UP000241769"/>
    </source>
</evidence>
<keyword evidence="1" id="KW-1133">Transmembrane helix</keyword>
<keyword evidence="1" id="KW-0472">Membrane</keyword>
<feature type="transmembrane region" description="Helical" evidence="1">
    <location>
        <begin position="67"/>
        <end position="88"/>
    </location>
</feature>
<dbReference type="Proteomes" id="UP000241769">
    <property type="component" value="Unassembled WGS sequence"/>
</dbReference>
<dbReference type="InParanoid" id="A0A2P6N343"/>
<dbReference type="EMBL" id="MDYQ01000227">
    <property type="protein sequence ID" value="PRP78378.1"/>
    <property type="molecule type" value="Genomic_DNA"/>
</dbReference>
<keyword evidence="1" id="KW-0812">Transmembrane</keyword>
<evidence type="ECO:0000313" key="2">
    <source>
        <dbReference type="EMBL" id="PRP78378.1"/>
    </source>
</evidence>
<sequence length="178" mass="20403">MKTKTTCIWMSKIAFIEKLAEKNEKMNSIWRWLFSGFCFGLAVCKIIACINPFYFPIHDEMGEAAPVYLIRLMELFSSIAFTLSGLYIVPRSFYKLNSTWMTVLFSSTTLAFIIWQFLLPTEKILHNVWLNGLNSILSGIILWADHNLKGITEEISDPTMFGSPPGYKEDLLLQTEAL</sequence>
<dbReference type="AlphaFoldDB" id="A0A2P6N343"/>
<organism evidence="2 3">
    <name type="scientific">Planoprotostelium fungivorum</name>
    <dbReference type="NCBI Taxonomy" id="1890364"/>
    <lineage>
        <taxon>Eukaryota</taxon>
        <taxon>Amoebozoa</taxon>
        <taxon>Evosea</taxon>
        <taxon>Variosea</taxon>
        <taxon>Cavosteliida</taxon>
        <taxon>Cavosteliaceae</taxon>
        <taxon>Planoprotostelium</taxon>
    </lineage>
</organism>
<reference evidence="2 3" key="1">
    <citation type="journal article" date="2018" name="Genome Biol. Evol.">
        <title>Multiple Roots of Fruiting Body Formation in Amoebozoa.</title>
        <authorList>
            <person name="Hillmann F."/>
            <person name="Forbes G."/>
            <person name="Novohradska S."/>
            <person name="Ferling I."/>
            <person name="Riege K."/>
            <person name="Groth M."/>
            <person name="Westermann M."/>
            <person name="Marz M."/>
            <person name="Spaller T."/>
            <person name="Winckler T."/>
            <person name="Schaap P."/>
            <person name="Glockner G."/>
        </authorList>
    </citation>
    <scope>NUCLEOTIDE SEQUENCE [LARGE SCALE GENOMIC DNA]</scope>
    <source>
        <strain evidence="2 3">Jena</strain>
    </source>
</reference>
<feature type="transmembrane region" description="Helical" evidence="1">
    <location>
        <begin position="100"/>
        <end position="118"/>
    </location>
</feature>
<feature type="transmembrane region" description="Helical" evidence="1">
    <location>
        <begin position="32"/>
        <end position="55"/>
    </location>
</feature>
<keyword evidence="3" id="KW-1185">Reference proteome</keyword>
<evidence type="ECO:0000256" key="1">
    <source>
        <dbReference type="SAM" id="Phobius"/>
    </source>
</evidence>
<protein>
    <submittedName>
        <fullName evidence="2">Uncharacterized protein</fullName>
    </submittedName>
</protein>
<accession>A0A2P6N343</accession>
<proteinExistence type="predicted"/>
<name>A0A2P6N343_9EUKA</name>
<gene>
    <name evidence="2" type="ORF">PROFUN_13790</name>
</gene>
<comment type="caution">
    <text evidence="2">The sequence shown here is derived from an EMBL/GenBank/DDBJ whole genome shotgun (WGS) entry which is preliminary data.</text>
</comment>